<evidence type="ECO:0000313" key="1">
    <source>
        <dbReference type="EnsemblProtists" id="HpaP811918"/>
    </source>
</evidence>
<name>M4BZ95_HYAAE</name>
<dbReference type="EnsemblProtists" id="HpaT811918">
    <property type="protein sequence ID" value="HpaP811918"/>
    <property type="gene ID" value="HpaG811918"/>
</dbReference>
<dbReference type="AlphaFoldDB" id="M4BZ95"/>
<evidence type="ECO:0000313" key="2">
    <source>
        <dbReference type="Proteomes" id="UP000011713"/>
    </source>
</evidence>
<accession>M4BZ95</accession>
<keyword evidence="2" id="KW-1185">Reference proteome</keyword>
<dbReference type="EMBL" id="JH598057">
    <property type="status" value="NOT_ANNOTATED_CDS"/>
    <property type="molecule type" value="Genomic_DNA"/>
</dbReference>
<protein>
    <submittedName>
        <fullName evidence="1">Uncharacterized protein</fullName>
    </submittedName>
</protein>
<organism evidence="1 2">
    <name type="scientific">Hyaloperonospora arabidopsidis (strain Emoy2)</name>
    <name type="common">Downy mildew agent</name>
    <name type="synonym">Peronospora arabidopsidis</name>
    <dbReference type="NCBI Taxonomy" id="559515"/>
    <lineage>
        <taxon>Eukaryota</taxon>
        <taxon>Sar</taxon>
        <taxon>Stramenopiles</taxon>
        <taxon>Oomycota</taxon>
        <taxon>Peronosporomycetes</taxon>
        <taxon>Peronosporales</taxon>
        <taxon>Peronosporaceae</taxon>
        <taxon>Hyaloperonospora</taxon>
    </lineage>
</organism>
<sequence>MWTPAVAETTTRSVSSSVALVKRGPGICAWMTRTATAKQMATSLAIRAVNGFKTRTQFSAGLRVSLILVTHFPCPTHHCGKVWTAT</sequence>
<dbReference type="Proteomes" id="UP000011713">
    <property type="component" value="Unassembled WGS sequence"/>
</dbReference>
<dbReference type="VEuPathDB" id="FungiDB:HpaG811918"/>
<dbReference type="InParanoid" id="M4BZ95"/>
<proteinExistence type="predicted"/>
<reference evidence="2" key="1">
    <citation type="journal article" date="2010" name="Science">
        <title>Signatures of adaptation to obligate biotrophy in the Hyaloperonospora arabidopsidis genome.</title>
        <authorList>
            <person name="Baxter L."/>
            <person name="Tripathy S."/>
            <person name="Ishaque N."/>
            <person name="Boot N."/>
            <person name="Cabral A."/>
            <person name="Kemen E."/>
            <person name="Thines M."/>
            <person name="Ah-Fong A."/>
            <person name="Anderson R."/>
            <person name="Badejoko W."/>
            <person name="Bittner-Eddy P."/>
            <person name="Boore J.L."/>
            <person name="Chibucos M.C."/>
            <person name="Coates M."/>
            <person name="Dehal P."/>
            <person name="Delehaunty K."/>
            <person name="Dong S."/>
            <person name="Downton P."/>
            <person name="Dumas B."/>
            <person name="Fabro G."/>
            <person name="Fronick C."/>
            <person name="Fuerstenberg S.I."/>
            <person name="Fulton L."/>
            <person name="Gaulin E."/>
            <person name="Govers F."/>
            <person name="Hughes L."/>
            <person name="Humphray S."/>
            <person name="Jiang R.H."/>
            <person name="Judelson H."/>
            <person name="Kamoun S."/>
            <person name="Kyung K."/>
            <person name="Meijer H."/>
            <person name="Minx P."/>
            <person name="Morris P."/>
            <person name="Nelson J."/>
            <person name="Phuntumart V."/>
            <person name="Qutob D."/>
            <person name="Rehmany A."/>
            <person name="Rougon-Cardoso A."/>
            <person name="Ryden P."/>
            <person name="Torto-Alalibo T."/>
            <person name="Studholme D."/>
            <person name="Wang Y."/>
            <person name="Win J."/>
            <person name="Wood J."/>
            <person name="Clifton S.W."/>
            <person name="Rogers J."/>
            <person name="Van den Ackerveken G."/>
            <person name="Jones J.D."/>
            <person name="McDowell J.M."/>
            <person name="Beynon J."/>
            <person name="Tyler B.M."/>
        </authorList>
    </citation>
    <scope>NUCLEOTIDE SEQUENCE [LARGE SCALE GENOMIC DNA]</scope>
    <source>
        <strain evidence="2">Emoy2</strain>
    </source>
</reference>
<dbReference type="HOGENOM" id="CLU_2502723_0_0_1"/>
<reference evidence="1" key="2">
    <citation type="submission" date="2015-06" db="UniProtKB">
        <authorList>
            <consortium name="EnsemblProtists"/>
        </authorList>
    </citation>
    <scope>IDENTIFICATION</scope>
    <source>
        <strain evidence="1">Emoy2</strain>
    </source>
</reference>